<dbReference type="InterPro" id="IPR002035">
    <property type="entry name" value="VWF_A"/>
</dbReference>
<keyword evidence="2" id="KW-1185">Reference proteome</keyword>
<evidence type="ECO:0000313" key="2">
    <source>
        <dbReference type="Proteomes" id="UP000887540"/>
    </source>
</evidence>
<dbReference type="Proteomes" id="UP000887540">
    <property type="component" value="Unplaced"/>
</dbReference>
<dbReference type="SMART" id="SM00327">
    <property type="entry name" value="VWA"/>
    <property type="match status" value="1"/>
</dbReference>
<reference evidence="3" key="1">
    <citation type="submission" date="2022-11" db="UniProtKB">
        <authorList>
            <consortium name="WormBaseParasite"/>
        </authorList>
    </citation>
    <scope>IDENTIFICATION</scope>
</reference>
<protein>
    <submittedName>
        <fullName evidence="3">VWFA domain-containing protein</fullName>
    </submittedName>
</protein>
<evidence type="ECO:0000313" key="3">
    <source>
        <dbReference type="WBParaSite" id="ACRNAN_scaffold11183.g23254.t1"/>
    </source>
</evidence>
<dbReference type="SUPFAM" id="SSF53300">
    <property type="entry name" value="vWA-like"/>
    <property type="match status" value="1"/>
</dbReference>
<evidence type="ECO:0000259" key="1">
    <source>
        <dbReference type="PROSITE" id="PS50234"/>
    </source>
</evidence>
<dbReference type="WBParaSite" id="ACRNAN_scaffold11183.g23254.t1">
    <property type="protein sequence ID" value="ACRNAN_scaffold11183.g23254.t1"/>
    <property type="gene ID" value="ACRNAN_scaffold11183.g23254"/>
</dbReference>
<dbReference type="PROSITE" id="PS50234">
    <property type="entry name" value="VWFA"/>
    <property type="match status" value="1"/>
</dbReference>
<feature type="domain" description="VWFA" evidence="1">
    <location>
        <begin position="1"/>
        <end position="182"/>
    </location>
</feature>
<dbReference type="InterPro" id="IPR036465">
    <property type="entry name" value="vWFA_dom_sf"/>
</dbReference>
<dbReference type="PANTHER" id="PTHR24020">
    <property type="entry name" value="COLLAGEN ALPHA"/>
    <property type="match status" value="1"/>
</dbReference>
<dbReference type="PANTHER" id="PTHR24020:SF20">
    <property type="entry name" value="PH DOMAIN-CONTAINING PROTEIN"/>
    <property type="match status" value="1"/>
</dbReference>
<sequence>MSSTTHPIYKNYEELCEKLLHRLKIGLRYTRVALVTFNSVGGTYTHFDLDRYDSVEDVVNEIRNLVYTGGTTAIGAGIEEAMKQNDEQHGARMDKRYNSNKIMIVFTDGWNNKGPEPEVMAKKAKAAGFDVYAVGVNTFTAKDQEPDVVPLNDYTLEAIAQDQKHKFTNENFDQLIDIVRRKNVKCL</sequence>
<dbReference type="Pfam" id="PF00092">
    <property type="entry name" value="VWA"/>
    <property type="match status" value="1"/>
</dbReference>
<organism evidence="2 3">
    <name type="scientific">Acrobeloides nanus</name>
    <dbReference type="NCBI Taxonomy" id="290746"/>
    <lineage>
        <taxon>Eukaryota</taxon>
        <taxon>Metazoa</taxon>
        <taxon>Ecdysozoa</taxon>
        <taxon>Nematoda</taxon>
        <taxon>Chromadorea</taxon>
        <taxon>Rhabditida</taxon>
        <taxon>Tylenchina</taxon>
        <taxon>Cephalobomorpha</taxon>
        <taxon>Cephaloboidea</taxon>
        <taxon>Cephalobidae</taxon>
        <taxon>Acrobeloides</taxon>
    </lineage>
</organism>
<name>A0A914CK42_9BILA</name>
<dbReference type="Gene3D" id="3.40.50.410">
    <property type="entry name" value="von Willebrand factor, type A domain"/>
    <property type="match status" value="1"/>
</dbReference>
<dbReference type="InterPro" id="IPR050525">
    <property type="entry name" value="ECM_Assembly_Org"/>
</dbReference>
<dbReference type="AlphaFoldDB" id="A0A914CK42"/>
<proteinExistence type="predicted"/>
<accession>A0A914CK42</accession>